<keyword evidence="1" id="KW-1133">Transmembrane helix</keyword>
<feature type="transmembrane region" description="Helical" evidence="1">
    <location>
        <begin position="9"/>
        <end position="33"/>
    </location>
</feature>
<gene>
    <name evidence="2" type="ORF">E2C01_052570</name>
</gene>
<evidence type="ECO:0000256" key="1">
    <source>
        <dbReference type="SAM" id="Phobius"/>
    </source>
</evidence>
<accession>A0A5B7GM48</accession>
<dbReference type="EMBL" id="VSRR010015790">
    <property type="protein sequence ID" value="MPC58563.1"/>
    <property type="molecule type" value="Genomic_DNA"/>
</dbReference>
<comment type="caution">
    <text evidence="2">The sequence shown here is derived from an EMBL/GenBank/DDBJ whole genome shotgun (WGS) entry which is preliminary data.</text>
</comment>
<evidence type="ECO:0000313" key="3">
    <source>
        <dbReference type="Proteomes" id="UP000324222"/>
    </source>
</evidence>
<keyword evidence="1" id="KW-0812">Transmembrane</keyword>
<reference evidence="2 3" key="1">
    <citation type="submission" date="2019-05" db="EMBL/GenBank/DDBJ databases">
        <title>Another draft genome of Portunus trituberculatus and its Hox gene families provides insights of decapod evolution.</title>
        <authorList>
            <person name="Jeong J.-H."/>
            <person name="Song I."/>
            <person name="Kim S."/>
            <person name="Choi T."/>
            <person name="Kim D."/>
            <person name="Ryu S."/>
            <person name="Kim W."/>
        </authorList>
    </citation>
    <scope>NUCLEOTIDE SEQUENCE [LARGE SCALE GENOMIC DNA]</scope>
    <source>
        <tissue evidence="2">Muscle</tissue>
    </source>
</reference>
<sequence length="96" mass="11174">MACKAPHRWLLWFIVVITLHFHLPELLFVRYAWAGGTGVVFDWWPEACKSPRVARYAARHIFIAVVQSLPYKPLYISTRTGGRRRVECECRADVSE</sequence>
<keyword evidence="1" id="KW-0472">Membrane</keyword>
<organism evidence="2 3">
    <name type="scientific">Portunus trituberculatus</name>
    <name type="common">Swimming crab</name>
    <name type="synonym">Neptunus trituberculatus</name>
    <dbReference type="NCBI Taxonomy" id="210409"/>
    <lineage>
        <taxon>Eukaryota</taxon>
        <taxon>Metazoa</taxon>
        <taxon>Ecdysozoa</taxon>
        <taxon>Arthropoda</taxon>
        <taxon>Crustacea</taxon>
        <taxon>Multicrustacea</taxon>
        <taxon>Malacostraca</taxon>
        <taxon>Eumalacostraca</taxon>
        <taxon>Eucarida</taxon>
        <taxon>Decapoda</taxon>
        <taxon>Pleocyemata</taxon>
        <taxon>Brachyura</taxon>
        <taxon>Eubrachyura</taxon>
        <taxon>Portunoidea</taxon>
        <taxon>Portunidae</taxon>
        <taxon>Portuninae</taxon>
        <taxon>Portunus</taxon>
    </lineage>
</organism>
<dbReference type="Proteomes" id="UP000324222">
    <property type="component" value="Unassembled WGS sequence"/>
</dbReference>
<proteinExistence type="predicted"/>
<name>A0A5B7GM48_PORTR</name>
<protein>
    <submittedName>
        <fullName evidence="2">Uncharacterized protein</fullName>
    </submittedName>
</protein>
<dbReference type="AlphaFoldDB" id="A0A5B7GM48"/>
<keyword evidence="3" id="KW-1185">Reference proteome</keyword>
<evidence type="ECO:0000313" key="2">
    <source>
        <dbReference type="EMBL" id="MPC58563.1"/>
    </source>
</evidence>